<keyword evidence="2" id="KW-1185">Reference proteome</keyword>
<evidence type="ECO:0000313" key="2">
    <source>
        <dbReference type="Proteomes" id="UP000277204"/>
    </source>
</evidence>
<gene>
    <name evidence="1" type="ORF">SMRZ_LOCUS11833</name>
</gene>
<dbReference type="Proteomes" id="UP000277204">
    <property type="component" value="Unassembled WGS sequence"/>
</dbReference>
<organism evidence="1 2">
    <name type="scientific">Schistosoma margrebowiei</name>
    <dbReference type="NCBI Taxonomy" id="48269"/>
    <lineage>
        <taxon>Eukaryota</taxon>
        <taxon>Metazoa</taxon>
        <taxon>Spiralia</taxon>
        <taxon>Lophotrochozoa</taxon>
        <taxon>Platyhelminthes</taxon>
        <taxon>Trematoda</taxon>
        <taxon>Digenea</taxon>
        <taxon>Strigeidida</taxon>
        <taxon>Schistosomatoidea</taxon>
        <taxon>Schistosomatidae</taxon>
        <taxon>Schistosoma</taxon>
    </lineage>
</organism>
<accession>A0A3P7ZC85</accession>
<sequence length="53" mass="6365">MFDYTSKSTKLNVLQSGKPQRYCQRNRNKLCIHEYLTCFDSTIMFNFGELEHK</sequence>
<dbReference type="EMBL" id="UZAI01006916">
    <property type="protein sequence ID" value="VDO97300.1"/>
    <property type="molecule type" value="Genomic_DNA"/>
</dbReference>
<name>A0A3P7ZC85_9TREM</name>
<reference evidence="1 2" key="1">
    <citation type="submission" date="2018-11" db="EMBL/GenBank/DDBJ databases">
        <authorList>
            <consortium name="Pathogen Informatics"/>
        </authorList>
    </citation>
    <scope>NUCLEOTIDE SEQUENCE [LARGE SCALE GENOMIC DNA]</scope>
    <source>
        <strain evidence="1 2">Zambia</strain>
    </source>
</reference>
<dbReference type="AlphaFoldDB" id="A0A3P7ZC85"/>
<protein>
    <submittedName>
        <fullName evidence="1">Uncharacterized protein</fullName>
    </submittedName>
</protein>
<evidence type="ECO:0000313" key="1">
    <source>
        <dbReference type="EMBL" id="VDO97300.1"/>
    </source>
</evidence>
<proteinExistence type="predicted"/>